<dbReference type="InParanoid" id="A0A0C3EXS5"/>
<dbReference type="HOGENOM" id="CLU_2559111_0_0_1"/>
<reference evidence="1 2" key="1">
    <citation type="submission" date="2014-04" db="EMBL/GenBank/DDBJ databases">
        <authorList>
            <consortium name="DOE Joint Genome Institute"/>
            <person name="Kuo A."/>
            <person name="Tarkka M."/>
            <person name="Buscot F."/>
            <person name="Kohler A."/>
            <person name="Nagy L.G."/>
            <person name="Floudas D."/>
            <person name="Copeland A."/>
            <person name="Barry K.W."/>
            <person name="Cichocki N."/>
            <person name="Veneault-Fourrey C."/>
            <person name="LaButti K."/>
            <person name="Lindquist E.A."/>
            <person name="Lipzen A."/>
            <person name="Lundell T."/>
            <person name="Morin E."/>
            <person name="Murat C."/>
            <person name="Sun H."/>
            <person name="Tunlid A."/>
            <person name="Henrissat B."/>
            <person name="Grigoriev I.V."/>
            <person name="Hibbett D.S."/>
            <person name="Martin F."/>
            <person name="Nordberg H.P."/>
            <person name="Cantor M.N."/>
            <person name="Hua S.X."/>
        </authorList>
    </citation>
    <scope>NUCLEOTIDE SEQUENCE [LARGE SCALE GENOMIC DNA]</scope>
    <source>
        <strain evidence="1 2">F 1598</strain>
    </source>
</reference>
<reference evidence="2" key="2">
    <citation type="submission" date="2015-01" db="EMBL/GenBank/DDBJ databases">
        <title>Evolutionary Origins and Diversification of the Mycorrhizal Mutualists.</title>
        <authorList>
            <consortium name="DOE Joint Genome Institute"/>
            <consortium name="Mycorrhizal Genomics Consortium"/>
            <person name="Kohler A."/>
            <person name="Kuo A."/>
            <person name="Nagy L.G."/>
            <person name="Floudas D."/>
            <person name="Copeland A."/>
            <person name="Barry K.W."/>
            <person name="Cichocki N."/>
            <person name="Veneault-Fourrey C."/>
            <person name="LaButti K."/>
            <person name="Lindquist E.A."/>
            <person name="Lipzen A."/>
            <person name="Lundell T."/>
            <person name="Morin E."/>
            <person name="Murat C."/>
            <person name="Riley R."/>
            <person name="Ohm R."/>
            <person name="Sun H."/>
            <person name="Tunlid A."/>
            <person name="Henrissat B."/>
            <person name="Grigoriev I.V."/>
            <person name="Hibbett D.S."/>
            <person name="Martin F."/>
        </authorList>
    </citation>
    <scope>NUCLEOTIDE SEQUENCE [LARGE SCALE GENOMIC DNA]</scope>
    <source>
        <strain evidence="2">F 1598</strain>
    </source>
</reference>
<evidence type="ECO:0000313" key="2">
    <source>
        <dbReference type="Proteomes" id="UP000054166"/>
    </source>
</evidence>
<protein>
    <recommendedName>
        <fullName evidence="3">RNase H type-1 domain-containing protein</fullName>
    </recommendedName>
</protein>
<gene>
    <name evidence="1" type="ORF">PILCRDRAFT_16021</name>
</gene>
<evidence type="ECO:0008006" key="3">
    <source>
        <dbReference type="Google" id="ProtNLM"/>
    </source>
</evidence>
<accession>A0A0C3EXS5</accession>
<organism evidence="1 2">
    <name type="scientific">Piloderma croceum (strain F 1598)</name>
    <dbReference type="NCBI Taxonomy" id="765440"/>
    <lineage>
        <taxon>Eukaryota</taxon>
        <taxon>Fungi</taxon>
        <taxon>Dikarya</taxon>
        <taxon>Basidiomycota</taxon>
        <taxon>Agaricomycotina</taxon>
        <taxon>Agaricomycetes</taxon>
        <taxon>Agaricomycetidae</taxon>
        <taxon>Atheliales</taxon>
        <taxon>Atheliaceae</taxon>
        <taxon>Piloderma</taxon>
    </lineage>
</organism>
<dbReference type="OrthoDB" id="3265969at2759"/>
<dbReference type="EMBL" id="KN833122">
    <property type="protein sequence ID" value="KIM72556.1"/>
    <property type="molecule type" value="Genomic_DNA"/>
</dbReference>
<sequence length="82" mass="8578">MLGGGGGGGDGNGVAVAIGKQIPYEGKVAGAIMAQELLHKESHSFGHHISMYVDNQVSILATQLKTPNLGHYLLDILHTKLT</sequence>
<dbReference type="AlphaFoldDB" id="A0A0C3EXS5"/>
<name>A0A0C3EXS5_PILCF</name>
<proteinExistence type="predicted"/>
<dbReference type="Proteomes" id="UP000054166">
    <property type="component" value="Unassembled WGS sequence"/>
</dbReference>
<evidence type="ECO:0000313" key="1">
    <source>
        <dbReference type="EMBL" id="KIM72556.1"/>
    </source>
</evidence>
<keyword evidence="2" id="KW-1185">Reference proteome</keyword>